<dbReference type="EMBL" id="JAMKFB020000017">
    <property type="protein sequence ID" value="KAL0169577.1"/>
    <property type="molecule type" value="Genomic_DNA"/>
</dbReference>
<name>A0ABD0P659_CIRMR</name>
<dbReference type="AlphaFoldDB" id="A0ABD0P659"/>
<evidence type="ECO:0000313" key="2">
    <source>
        <dbReference type="Proteomes" id="UP001529510"/>
    </source>
</evidence>
<dbReference type="Gene3D" id="1.10.150.240">
    <property type="entry name" value="Putative phosphatase, domain 2"/>
    <property type="match status" value="1"/>
</dbReference>
<sequence length="52" mass="5628">MIPEFEAECQKVAADQGLSLSAQFSAQKLFSDIGHVAFNKPVLDAAAVLRHQ</sequence>
<reference evidence="1 2" key="1">
    <citation type="submission" date="2024-05" db="EMBL/GenBank/DDBJ databases">
        <title>Genome sequencing and assembly of Indian major carp, Cirrhinus mrigala (Hamilton, 1822).</title>
        <authorList>
            <person name="Mohindra V."/>
            <person name="Chowdhury L.M."/>
            <person name="Lal K."/>
            <person name="Jena J.K."/>
        </authorList>
    </citation>
    <scope>NUCLEOTIDE SEQUENCE [LARGE SCALE GENOMIC DNA]</scope>
    <source>
        <strain evidence="1">CM1030</strain>
        <tissue evidence="1">Blood</tissue>
    </source>
</reference>
<proteinExistence type="predicted"/>
<dbReference type="InterPro" id="IPR023198">
    <property type="entry name" value="PGP-like_dom2"/>
</dbReference>
<accession>A0ABD0P659</accession>
<dbReference type="Proteomes" id="UP001529510">
    <property type="component" value="Unassembled WGS sequence"/>
</dbReference>
<evidence type="ECO:0000313" key="1">
    <source>
        <dbReference type="EMBL" id="KAL0169577.1"/>
    </source>
</evidence>
<comment type="caution">
    <text evidence="1">The sequence shown here is derived from an EMBL/GenBank/DDBJ whole genome shotgun (WGS) entry which is preliminary data.</text>
</comment>
<organism evidence="1 2">
    <name type="scientific">Cirrhinus mrigala</name>
    <name type="common">Mrigala</name>
    <dbReference type="NCBI Taxonomy" id="683832"/>
    <lineage>
        <taxon>Eukaryota</taxon>
        <taxon>Metazoa</taxon>
        <taxon>Chordata</taxon>
        <taxon>Craniata</taxon>
        <taxon>Vertebrata</taxon>
        <taxon>Euteleostomi</taxon>
        <taxon>Actinopterygii</taxon>
        <taxon>Neopterygii</taxon>
        <taxon>Teleostei</taxon>
        <taxon>Ostariophysi</taxon>
        <taxon>Cypriniformes</taxon>
        <taxon>Cyprinidae</taxon>
        <taxon>Labeoninae</taxon>
        <taxon>Labeonini</taxon>
        <taxon>Cirrhinus</taxon>
    </lineage>
</organism>
<keyword evidence="2" id="KW-1185">Reference proteome</keyword>
<protein>
    <submittedName>
        <fullName evidence="1">Uncharacterized protein</fullName>
    </submittedName>
</protein>
<gene>
    <name evidence="1" type="ORF">M9458_034173</name>
</gene>
<feature type="non-terminal residue" evidence="1">
    <location>
        <position position="52"/>
    </location>
</feature>